<accession>A0A1L9U6K9</accession>
<keyword evidence="2" id="KW-1133">Transmembrane helix</keyword>
<sequence>MNINKKTTTSLASTHSPTRSQSATILQRIVRSQWTLPSIVFFTASIRLIWSYMQWPNGGDLALSLNKALLILYVIIWRYVDG</sequence>
<evidence type="ECO:0000256" key="1">
    <source>
        <dbReference type="SAM" id="MobiDB-lite"/>
    </source>
</evidence>
<proteinExistence type="predicted"/>
<evidence type="ECO:0000313" key="4">
    <source>
        <dbReference type="Proteomes" id="UP000184499"/>
    </source>
</evidence>
<feature type="region of interest" description="Disordered" evidence="1">
    <location>
        <begin position="1"/>
        <end position="21"/>
    </location>
</feature>
<protein>
    <submittedName>
        <fullName evidence="3">Uncharacterized protein</fullName>
    </submittedName>
</protein>
<evidence type="ECO:0000256" key="2">
    <source>
        <dbReference type="SAM" id="Phobius"/>
    </source>
</evidence>
<keyword evidence="2" id="KW-0472">Membrane</keyword>
<feature type="transmembrane region" description="Helical" evidence="2">
    <location>
        <begin position="61"/>
        <end position="80"/>
    </location>
</feature>
<dbReference type="AlphaFoldDB" id="A0A1L9U6K9"/>
<reference evidence="4" key="1">
    <citation type="journal article" date="2017" name="Genome Biol.">
        <title>Comparative genomics reveals high biological diversity and specific adaptations in the industrially and medically important fungal genus Aspergillus.</title>
        <authorList>
            <person name="de Vries R.P."/>
            <person name="Riley R."/>
            <person name="Wiebenga A."/>
            <person name="Aguilar-Osorio G."/>
            <person name="Amillis S."/>
            <person name="Uchima C.A."/>
            <person name="Anderluh G."/>
            <person name="Asadollahi M."/>
            <person name="Askin M."/>
            <person name="Barry K."/>
            <person name="Battaglia E."/>
            <person name="Bayram O."/>
            <person name="Benocci T."/>
            <person name="Braus-Stromeyer S.A."/>
            <person name="Caldana C."/>
            <person name="Canovas D."/>
            <person name="Cerqueira G.C."/>
            <person name="Chen F."/>
            <person name="Chen W."/>
            <person name="Choi C."/>
            <person name="Clum A."/>
            <person name="Dos Santos R.A."/>
            <person name="Damasio A.R."/>
            <person name="Diallinas G."/>
            <person name="Emri T."/>
            <person name="Fekete E."/>
            <person name="Flipphi M."/>
            <person name="Freyberg S."/>
            <person name="Gallo A."/>
            <person name="Gournas C."/>
            <person name="Habgood R."/>
            <person name="Hainaut M."/>
            <person name="Harispe M.L."/>
            <person name="Henrissat B."/>
            <person name="Hilden K.S."/>
            <person name="Hope R."/>
            <person name="Hossain A."/>
            <person name="Karabika E."/>
            <person name="Karaffa L."/>
            <person name="Karanyi Z."/>
            <person name="Krasevec N."/>
            <person name="Kuo A."/>
            <person name="Kusch H."/>
            <person name="LaButti K."/>
            <person name="Lagendijk E.L."/>
            <person name="Lapidus A."/>
            <person name="Levasseur A."/>
            <person name="Lindquist E."/>
            <person name="Lipzen A."/>
            <person name="Logrieco A.F."/>
            <person name="MacCabe A."/>
            <person name="Maekelae M.R."/>
            <person name="Malavazi I."/>
            <person name="Melin P."/>
            <person name="Meyer V."/>
            <person name="Mielnichuk N."/>
            <person name="Miskei M."/>
            <person name="Molnar A.P."/>
            <person name="Mule G."/>
            <person name="Ngan C.Y."/>
            <person name="Orejas M."/>
            <person name="Orosz E."/>
            <person name="Ouedraogo J.P."/>
            <person name="Overkamp K.M."/>
            <person name="Park H.-S."/>
            <person name="Perrone G."/>
            <person name="Piumi F."/>
            <person name="Punt P.J."/>
            <person name="Ram A.F."/>
            <person name="Ramon A."/>
            <person name="Rauscher S."/>
            <person name="Record E."/>
            <person name="Riano-Pachon D.M."/>
            <person name="Robert V."/>
            <person name="Roehrig J."/>
            <person name="Ruller R."/>
            <person name="Salamov A."/>
            <person name="Salih N.S."/>
            <person name="Samson R.A."/>
            <person name="Sandor E."/>
            <person name="Sanguinetti M."/>
            <person name="Schuetze T."/>
            <person name="Sepcic K."/>
            <person name="Shelest E."/>
            <person name="Sherlock G."/>
            <person name="Sophianopoulou V."/>
            <person name="Squina F.M."/>
            <person name="Sun H."/>
            <person name="Susca A."/>
            <person name="Todd R.B."/>
            <person name="Tsang A."/>
            <person name="Unkles S.E."/>
            <person name="van de Wiele N."/>
            <person name="van Rossen-Uffink D."/>
            <person name="Oliveira J.V."/>
            <person name="Vesth T.C."/>
            <person name="Visser J."/>
            <person name="Yu J.-H."/>
            <person name="Zhou M."/>
            <person name="Andersen M.R."/>
            <person name="Archer D.B."/>
            <person name="Baker S.E."/>
            <person name="Benoit I."/>
            <person name="Brakhage A.A."/>
            <person name="Braus G.H."/>
            <person name="Fischer R."/>
            <person name="Frisvad J.C."/>
            <person name="Goldman G.H."/>
            <person name="Houbraken J."/>
            <person name="Oakley B."/>
            <person name="Pocsi I."/>
            <person name="Scazzocchio C."/>
            <person name="Seiboth B."/>
            <person name="vanKuyk P.A."/>
            <person name="Wortman J."/>
            <person name="Dyer P.S."/>
            <person name="Grigoriev I.V."/>
        </authorList>
    </citation>
    <scope>NUCLEOTIDE SEQUENCE [LARGE SCALE GENOMIC DNA]</scope>
    <source>
        <strain evidence="4">CBS 101740 / IMI 381727 / IBT 21946</strain>
    </source>
</reference>
<keyword evidence="4" id="KW-1185">Reference proteome</keyword>
<gene>
    <name evidence="3" type="ORF">ASPBRDRAFT_47829</name>
</gene>
<evidence type="ECO:0000313" key="3">
    <source>
        <dbReference type="EMBL" id="OJJ67297.1"/>
    </source>
</evidence>
<dbReference type="GeneID" id="93578443"/>
<dbReference type="EMBL" id="KV878694">
    <property type="protein sequence ID" value="OJJ67297.1"/>
    <property type="molecule type" value="Genomic_DNA"/>
</dbReference>
<feature type="transmembrane region" description="Helical" evidence="2">
    <location>
        <begin position="34"/>
        <end position="55"/>
    </location>
</feature>
<dbReference type="Proteomes" id="UP000184499">
    <property type="component" value="Unassembled WGS sequence"/>
</dbReference>
<dbReference type="OMA" id="ASIRLIW"/>
<dbReference type="VEuPathDB" id="FungiDB:ASPBRDRAFT_47829"/>
<organism evidence="3 4">
    <name type="scientific">Aspergillus brasiliensis (strain CBS 101740 / IMI 381727 / IBT 21946)</name>
    <dbReference type="NCBI Taxonomy" id="767769"/>
    <lineage>
        <taxon>Eukaryota</taxon>
        <taxon>Fungi</taxon>
        <taxon>Dikarya</taxon>
        <taxon>Ascomycota</taxon>
        <taxon>Pezizomycotina</taxon>
        <taxon>Eurotiomycetes</taxon>
        <taxon>Eurotiomycetidae</taxon>
        <taxon>Eurotiales</taxon>
        <taxon>Aspergillaceae</taxon>
        <taxon>Aspergillus</taxon>
        <taxon>Aspergillus subgen. Circumdati</taxon>
    </lineage>
</organism>
<dbReference type="RefSeq" id="XP_067474546.1">
    <property type="nucleotide sequence ID" value="XM_067625955.1"/>
</dbReference>
<name>A0A1L9U6K9_ASPBC</name>
<keyword evidence="2" id="KW-0812">Transmembrane</keyword>